<feature type="region of interest" description="Disordered" evidence="1">
    <location>
        <begin position="106"/>
        <end position="127"/>
    </location>
</feature>
<accession>A0AAQ3RQF7</accession>
<feature type="region of interest" description="Disordered" evidence="1">
    <location>
        <begin position="66"/>
        <end position="92"/>
    </location>
</feature>
<dbReference type="AlphaFoldDB" id="A0AAQ3RQF7"/>
<evidence type="ECO:0000313" key="2">
    <source>
        <dbReference type="EMBL" id="WVZ02777.1"/>
    </source>
</evidence>
<dbReference type="Proteomes" id="UP001374535">
    <property type="component" value="Chromosome 7"/>
</dbReference>
<reference evidence="2 3" key="1">
    <citation type="journal article" date="2023" name="Life. Sci Alliance">
        <title>Evolutionary insights into 3D genome organization and epigenetic landscape of Vigna mungo.</title>
        <authorList>
            <person name="Junaid A."/>
            <person name="Singh B."/>
            <person name="Bhatia S."/>
        </authorList>
    </citation>
    <scope>NUCLEOTIDE SEQUENCE [LARGE SCALE GENOMIC DNA]</scope>
    <source>
        <strain evidence="2">Urdbean</strain>
    </source>
</reference>
<evidence type="ECO:0000256" key="1">
    <source>
        <dbReference type="SAM" id="MobiDB-lite"/>
    </source>
</evidence>
<organism evidence="2 3">
    <name type="scientific">Vigna mungo</name>
    <name type="common">Black gram</name>
    <name type="synonym">Phaseolus mungo</name>
    <dbReference type="NCBI Taxonomy" id="3915"/>
    <lineage>
        <taxon>Eukaryota</taxon>
        <taxon>Viridiplantae</taxon>
        <taxon>Streptophyta</taxon>
        <taxon>Embryophyta</taxon>
        <taxon>Tracheophyta</taxon>
        <taxon>Spermatophyta</taxon>
        <taxon>Magnoliopsida</taxon>
        <taxon>eudicotyledons</taxon>
        <taxon>Gunneridae</taxon>
        <taxon>Pentapetalae</taxon>
        <taxon>rosids</taxon>
        <taxon>fabids</taxon>
        <taxon>Fabales</taxon>
        <taxon>Fabaceae</taxon>
        <taxon>Papilionoideae</taxon>
        <taxon>50 kb inversion clade</taxon>
        <taxon>NPAAA clade</taxon>
        <taxon>indigoferoid/millettioid clade</taxon>
        <taxon>Phaseoleae</taxon>
        <taxon>Vigna</taxon>
    </lineage>
</organism>
<gene>
    <name evidence="2" type="ORF">V8G54_023583</name>
</gene>
<name>A0AAQ3RQF7_VIGMU</name>
<keyword evidence="3" id="KW-1185">Reference proteome</keyword>
<feature type="compositionally biased region" description="Acidic residues" evidence="1">
    <location>
        <begin position="66"/>
        <end position="77"/>
    </location>
</feature>
<evidence type="ECO:0000313" key="3">
    <source>
        <dbReference type="Proteomes" id="UP001374535"/>
    </source>
</evidence>
<proteinExistence type="predicted"/>
<sequence>MNRTSLTAKRKRLLWTLEEEKVLKPAQNDSGDAGFSWWPLPLWVDEIGPIVLNDIDECNEWLIGQVDDDNDNDIEEAGNERQASKKRKQSSSGGIVIGSSYAFKKGPGATSASIGRKGKKTMQTGVENELQLDSSDYDIFLFEGKDEEAYASLDNIGDNYVGMEEDGMLYRVPCSISDLKEHLGYWVSTKYTHSLKVLKELEGSNDHLSKYLGNPPSKATDFLLATIYGGGKSGFHMAMHNGHHRCLKMVVQGGHGRNRDPCDALCLKKEALGQCDST</sequence>
<dbReference type="EMBL" id="CP144694">
    <property type="protein sequence ID" value="WVZ02777.1"/>
    <property type="molecule type" value="Genomic_DNA"/>
</dbReference>
<protein>
    <submittedName>
        <fullName evidence="2">Uncharacterized protein</fullName>
    </submittedName>
</protein>